<dbReference type="InterPro" id="IPR013785">
    <property type="entry name" value="Aldolase_TIM"/>
</dbReference>
<dbReference type="NCBIfam" id="NF001377">
    <property type="entry name" value="PRK00278.2-4"/>
    <property type="match status" value="1"/>
</dbReference>
<sequence length="257" mass="28408">MLDTILQTKREEIERLALPEQVEVKKVSLYDALRKPNRSLGLLAEVKKASPSKGLIRADFHPVEIGKSYEAAGADAISVLTDETYFQGHRDYLTKVKQAVNIPVLRKDFIIDRAQILESVRIGADAILLIVSTIPTTRLKELYDEAHELGLECLVEVHSEEEIAELFSAFTPTLIGVNNRNLKTFETDVAQTEKMAQVIPHGTMFLSESGLHTYDDLQRVKRAGATGVLVGESLMRASSPEEGIQHLFGGEPVATDA</sequence>
<dbReference type="Gene3D" id="3.20.20.70">
    <property type="entry name" value="Aldolase class I"/>
    <property type="match status" value="1"/>
</dbReference>
<accession>A0A0M0KLR4</accession>
<feature type="domain" description="Indole-3-glycerol phosphate synthase" evidence="10">
    <location>
        <begin position="4"/>
        <end position="247"/>
    </location>
</feature>
<dbReference type="SUPFAM" id="SSF51366">
    <property type="entry name" value="Ribulose-phoshate binding barrel"/>
    <property type="match status" value="1"/>
</dbReference>
<comment type="similarity">
    <text evidence="3 9">Belongs to the TrpC family.</text>
</comment>
<keyword evidence="8 9" id="KW-0456">Lyase</keyword>
<keyword evidence="4 9" id="KW-0028">Amino-acid biosynthesis</keyword>
<dbReference type="InterPro" id="IPR001468">
    <property type="entry name" value="Indole-3-GlycerolPSynthase_CS"/>
</dbReference>
<dbReference type="UniPathway" id="UPA00035">
    <property type="reaction ID" value="UER00043"/>
</dbReference>
<dbReference type="PATRIC" id="fig|136160.3.peg.2644"/>
<evidence type="ECO:0000259" key="10">
    <source>
        <dbReference type="Pfam" id="PF00218"/>
    </source>
</evidence>
<comment type="caution">
    <text evidence="11">The sequence shown here is derived from an EMBL/GenBank/DDBJ whole genome shotgun (WGS) entry which is preliminary data.</text>
</comment>
<dbReference type="GO" id="GO:0004640">
    <property type="term" value="F:phosphoribosylanthranilate isomerase activity"/>
    <property type="evidence" value="ECO:0007669"/>
    <property type="project" value="TreeGrafter"/>
</dbReference>
<dbReference type="EC" id="4.1.1.48" evidence="9"/>
<dbReference type="InterPro" id="IPR013798">
    <property type="entry name" value="Indole-3-glycerol_P_synth_dom"/>
</dbReference>
<dbReference type="EMBL" id="LILD01000001">
    <property type="protein sequence ID" value="KOO39343.1"/>
    <property type="molecule type" value="Genomic_DNA"/>
</dbReference>
<evidence type="ECO:0000313" key="11">
    <source>
        <dbReference type="EMBL" id="KOO39343.1"/>
    </source>
</evidence>
<evidence type="ECO:0000256" key="5">
    <source>
        <dbReference type="ARBA" id="ARBA00022793"/>
    </source>
</evidence>
<dbReference type="InterPro" id="IPR011060">
    <property type="entry name" value="RibuloseP-bd_barrel"/>
</dbReference>
<evidence type="ECO:0000256" key="6">
    <source>
        <dbReference type="ARBA" id="ARBA00022822"/>
    </source>
</evidence>
<keyword evidence="6 9" id="KW-0822">Tryptophan biosynthesis</keyword>
<dbReference type="InterPro" id="IPR045186">
    <property type="entry name" value="Indole-3-glycerol_P_synth"/>
</dbReference>
<organism evidence="11">
    <name type="scientific">Halalkalibacterium halodurans</name>
    <name type="common">Bacillus halodurans</name>
    <dbReference type="NCBI Taxonomy" id="86665"/>
    <lineage>
        <taxon>Bacteria</taxon>
        <taxon>Bacillati</taxon>
        <taxon>Bacillota</taxon>
        <taxon>Bacilli</taxon>
        <taxon>Bacillales</taxon>
        <taxon>Bacillaceae</taxon>
        <taxon>Halalkalibacterium (ex Joshi et al. 2022)</taxon>
    </lineage>
</organism>
<dbReference type="PROSITE" id="PS00614">
    <property type="entry name" value="IGPS"/>
    <property type="match status" value="1"/>
</dbReference>
<dbReference type="CDD" id="cd00331">
    <property type="entry name" value="IGPS"/>
    <property type="match status" value="1"/>
</dbReference>
<dbReference type="GeneID" id="87597279"/>
<reference evidence="11" key="1">
    <citation type="submission" date="2015-08" db="EMBL/GenBank/DDBJ databases">
        <title>Complete DNA Sequence of Pseudomonas syringae pv. actinidiae, the Causal Agent of Kiwifruit Canker Disease.</title>
        <authorList>
            <person name="Rikkerink E.H.A."/>
            <person name="Fineran P.C."/>
        </authorList>
    </citation>
    <scope>NUCLEOTIDE SEQUENCE</scope>
    <source>
        <strain evidence="11">DSM 13666</strain>
    </source>
</reference>
<evidence type="ECO:0000256" key="4">
    <source>
        <dbReference type="ARBA" id="ARBA00022605"/>
    </source>
</evidence>
<dbReference type="AlphaFoldDB" id="A0A0M0KLR4"/>
<evidence type="ECO:0000256" key="8">
    <source>
        <dbReference type="ARBA" id="ARBA00023239"/>
    </source>
</evidence>
<protein>
    <recommendedName>
        <fullName evidence="9">Indole-3-glycerol phosphate synthase</fullName>
        <shortName evidence="9">IGPS</shortName>
        <ecNumber evidence="9">4.1.1.48</ecNumber>
    </recommendedName>
</protein>
<dbReference type="GO" id="GO:0000162">
    <property type="term" value="P:L-tryptophan biosynthetic process"/>
    <property type="evidence" value="ECO:0007669"/>
    <property type="project" value="UniProtKB-UniRule"/>
</dbReference>
<dbReference type="NCBIfam" id="NF001375">
    <property type="entry name" value="PRK00278.2-2"/>
    <property type="match status" value="1"/>
</dbReference>
<dbReference type="GO" id="GO:0004425">
    <property type="term" value="F:indole-3-glycerol-phosphate synthase activity"/>
    <property type="evidence" value="ECO:0007669"/>
    <property type="project" value="UniProtKB-UniRule"/>
</dbReference>
<evidence type="ECO:0000256" key="3">
    <source>
        <dbReference type="ARBA" id="ARBA00008737"/>
    </source>
</evidence>
<evidence type="ECO:0000256" key="7">
    <source>
        <dbReference type="ARBA" id="ARBA00023141"/>
    </source>
</evidence>
<comment type="pathway">
    <text evidence="2 9">Amino-acid biosynthesis; L-tryptophan biosynthesis; L-tryptophan from chorismate: step 4/5.</text>
</comment>
<gene>
    <name evidence="9" type="primary">trpC</name>
    <name evidence="11" type="ORF">AMD02_11185</name>
</gene>
<name>A0A0M0KLR4_ALKHA</name>
<evidence type="ECO:0000256" key="1">
    <source>
        <dbReference type="ARBA" id="ARBA00001633"/>
    </source>
</evidence>
<keyword evidence="7 9" id="KW-0057">Aromatic amino acid biosynthesis</keyword>
<evidence type="ECO:0000256" key="9">
    <source>
        <dbReference type="HAMAP-Rule" id="MF_00134"/>
    </source>
</evidence>
<dbReference type="RefSeq" id="WP_053431351.1">
    <property type="nucleotide sequence ID" value="NZ_CP040441.1"/>
</dbReference>
<dbReference type="PANTHER" id="PTHR22854">
    <property type="entry name" value="TRYPTOPHAN BIOSYNTHESIS PROTEIN"/>
    <property type="match status" value="1"/>
</dbReference>
<dbReference type="FunFam" id="3.20.20.70:FF:000024">
    <property type="entry name" value="Indole-3-glycerol phosphate synthase"/>
    <property type="match status" value="1"/>
</dbReference>
<dbReference type="HAMAP" id="MF_00134_B">
    <property type="entry name" value="IGPS_B"/>
    <property type="match status" value="1"/>
</dbReference>
<keyword evidence="5 9" id="KW-0210">Decarboxylase</keyword>
<evidence type="ECO:0000256" key="2">
    <source>
        <dbReference type="ARBA" id="ARBA00004696"/>
    </source>
</evidence>
<dbReference type="PANTHER" id="PTHR22854:SF2">
    <property type="entry name" value="INDOLE-3-GLYCEROL-PHOSPHATE SYNTHASE"/>
    <property type="match status" value="1"/>
</dbReference>
<proteinExistence type="inferred from homology"/>
<dbReference type="Pfam" id="PF00218">
    <property type="entry name" value="IGPS"/>
    <property type="match status" value="1"/>
</dbReference>
<comment type="catalytic activity">
    <reaction evidence="1 9">
        <text>1-(2-carboxyphenylamino)-1-deoxy-D-ribulose 5-phosphate + H(+) = (1S,2R)-1-C-(indol-3-yl)glycerol 3-phosphate + CO2 + H2O</text>
        <dbReference type="Rhea" id="RHEA:23476"/>
        <dbReference type="ChEBI" id="CHEBI:15377"/>
        <dbReference type="ChEBI" id="CHEBI:15378"/>
        <dbReference type="ChEBI" id="CHEBI:16526"/>
        <dbReference type="ChEBI" id="CHEBI:58613"/>
        <dbReference type="ChEBI" id="CHEBI:58866"/>
        <dbReference type="EC" id="4.1.1.48"/>
    </reaction>
</comment>